<comment type="caution">
    <text evidence="1">The sequence shown here is derived from an EMBL/GenBank/DDBJ whole genome shotgun (WGS) entry which is preliminary data.</text>
</comment>
<keyword evidence="2" id="KW-1185">Reference proteome</keyword>
<sequence length="428" mass="46988">MVPARVIIDTDPGVDDIWALLLALSSAPEELEITLLSITYGNVPLEHCMRNIVALFHVLERDEAWRAKSGKAAHFNTLKSHKPIIAAGPSKPLEDDELMVDYAHGLDGLHGVHEKFPELSPPDGWQKLFDKGSPCTDQDGLTCSKYFIPSKEPSHKEILRILKENPADSITIIALGPMTTLALAAAEDAATFLKVKEVVVMGGAILGGNITPVAEFNTYADAVATARVFALTSPDPASVLPPGRCAVPALPLYPASLWRRLNLTLAPLNITSNHRVHKRFFNDMTYPFLNSGSPLALWVHGIMRGTFDWGDLIRGKDKGIPIHDALTIWYVLTASNPAWVLSRGEDIRVETTGQWTKGMHVLDGRGYNAPDQDATADESGGEPSSSTLRMKGDTMGWFNKKMGNRINRLVESPGEDMFETFMLGRIFR</sequence>
<dbReference type="EMBL" id="JANJQO010000682">
    <property type="protein sequence ID" value="KAJ2975642.1"/>
    <property type="molecule type" value="Genomic_DNA"/>
</dbReference>
<evidence type="ECO:0000313" key="2">
    <source>
        <dbReference type="Proteomes" id="UP001143910"/>
    </source>
</evidence>
<gene>
    <name evidence="1" type="ORF">NQ176_g5405</name>
</gene>
<organism evidence="1 2">
    <name type="scientific">Zarea fungicola</name>
    <dbReference type="NCBI Taxonomy" id="93591"/>
    <lineage>
        <taxon>Eukaryota</taxon>
        <taxon>Fungi</taxon>
        <taxon>Dikarya</taxon>
        <taxon>Ascomycota</taxon>
        <taxon>Pezizomycotina</taxon>
        <taxon>Sordariomycetes</taxon>
        <taxon>Hypocreomycetidae</taxon>
        <taxon>Hypocreales</taxon>
        <taxon>Cordycipitaceae</taxon>
        <taxon>Zarea</taxon>
    </lineage>
</organism>
<evidence type="ECO:0000313" key="1">
    <source>
        <dbReference type="EMBL" id="KAJ2975642.1"/>
    </source>
</evidence>
<protein>
    <submittedName>
        <fullName evidence="1">Uncharacterized protein</fullName>
    </submittedName>
</protein>
<accession>A0ACC1N8Q5</accession>
<dbReference type="Proteomes" id="UP001143910">
    <property type="component" value="Unassembled WGS sequence"/>
</dbReference>
<proteinExistence type="predicted"/>
<reference evidence="1" key="1">
    <citation type="submission" date="2022-08" db="EMBL/GenBank/DDBJ databases">
        <title>Genome Sequence of Lecanicillium fungicola.</title>
        <authorList>
            <person name="Buettner E."/>
        </authorList>
    </citation>
    <scope>NUCLEOTIDE SEQUENCE</scope>
    <source>
        <strain evidence="1">Babe33</strain>
    </source>
</reference>
<name>A0ACC1N8Q5_9HYPO</name>